<accession>C7J9K4</accession>
<protein>
    <submittedName>
        <fullName evidence="1">Os12g0222050 protein</fullName>
    </submittedName>
</protein>
<reference evidence="1 2" key="1">
    <citation type="journal article" date="2005" name="Nature">
        <title>The map-based sequence of the rice genome.</title>
        <authorList>
            <consortium name="International rice genome sequencing project (IRGSP)"/>
            <person name="Matsumoto T."/>
            <person name="Wu J."/>
            <person name="Kanamori H."/>
            <person name="Katayose Y."/>
            <person name="Fujisawa M."/>
            <person name="Namiki N."/>
            <person name="Mizuno H."/>
            <person name="Yamamoto K."/>
            <person name="Antonio B.A."/>
            <person name="Baba T."/>
            <person name="Sakata K."/>
            <person name="Nagamura Y."/>
            <person name="Aoki H."/>
            <person name="Arikawa K."/>
            <person name="Arita K."/>
            <person name="Bito T."/>
            <person name="Chiden Y."/>
            <person name="Fujitsuka N."/>
            <person name="Fukunaka R."/>
            <person name="Hamada M."/>
            <person name="Harada C."/>
            <person name="Hayashi A."/>
            <person name="Hijishita S."/>
            <person name="Honda M."/>
            <person name="Hosokawa S."/>
            <person name="Ichikawa Y."/>
            <person name="Idonuma A."/>
            <person name="Iijima M."/>
            <person name="Ikeda M."/>
            <person name="Ikeno M."/>
            <person name="Ito K."/>
            <person name="Ito S."/>
            <person name="Ito T."/>
            <person name="Ito Y."/>
            <person name="Ito Y."/>
            <person name="Iwabuchi A."/>
            <person name="Kamiya K."/>
            <person name="Karasawa W."/>
            <person name="Kurita K."/>
            <person name="Katagiri S."/>
            <person name="Kikuta A."/>
            <person name="Kobayashi H."/>
            <person name="Kobayashi N."/>
            <person name="Machita K."/>
            <person name="Maehara T."/>
            <person name="Masukawa M."/>
            <person name="Mizubayashi T."/>
            <person name="Mukai Y."/>
            <person name="Nagasaki H."/>
            <person name="Nagata Y."/>
            <person name="Naito S."/>
            <person name="Nakashima M."/>
            <person name="Nakama Y."/>
            <person name="Nakamichi Y."/>
            <person name="Nakamura M."/>
            <person name="Meguro A."/>
            <person name="Negishi M."/>
            <person name="Ohta I."/>
            <person name="Ohta T."/>
            <person name="Okamoto M."/>
            <person name="Ono N."/>
            <person name="Saji S."/>
            <person name="Sakaguchi M."/>
            <person name="Sakai K."/>
            <person name="Shibata M."/>
            <person name="Shimokawa T."/>
            <person name="Song J."/>
            <person name="Takazaki Y."/>
            <person name="Terasawa K."/>
            <person name="Tsugane M."/>
            <person name="Tsuji K."/>
            <person name="Ueda S."/>
            <person name="Waki K."/>
            <person name="Yamagata H."/>
            <person name="Yamamoto M."/>
            <person name="Yamamoto S."/>
            <person name="Yamane H."/>
            <person name="Yoshiki S."/>
            <person name="Yoshihara R."/>
            <person name="Yukawa K."/>
            <person name="Zhong H."/>
            <person name="Yano M."/>
            <person name="Yuan Q."/>
            <person name="Ouyang S."/>
            <person name="Liu J."/>
            <person name="Jones K.M."/>
            <person name="Gansberger K."/>
            <person name="Moffat K."/>
            <person name="Hill J."/>
            <person name="Bera J."/>
            <person name="Fadrosh D."/>
            <person name="Jin S."/>
            <person name="Johri S."/>
            <person name="Kim M."/>
            <person name="Overton L."/>
            <person name="Reardon M."/>
            <person name="Tsitrin T."/>
            <person name="Vuong H."/>
            <person name="Weaver B."/>
            <person name="Ciecko A."/>
            <person name="Tallon L."/>
            <person name="Jackson J."/>
            <person name="Pai G."/>
            <person name="Aken S.V."/>
            <person name="Utterback T."/>
            <person name="Reidmuller S."/>
            <person name="Feldblyum T."/>
            <person name="Hsiao J."/>
            <person name="Zismann V."/>
            <person name="Iobst S."/>
            <person name="de Vazeille A.R."/>
            <person name="Buell C.R."/>
            <person name="Ying K."/>
            <person name="Li Y."/>
            <person name="Lu T."/>
            <person name="Huang Y."/>
            <person name="Zhao Q."/>
            <person name="Feng Q."/>
            <person name="Zhang L."/>
            <person name="Zhu J."/>
            <person name="Weng Q."/>
            <person name="Mu J."/>
            <person name="Lu Y."/>
            <person name="Fan D."/>
            <person name="Liu Y."/>
            <person name="Guan J."/>
            <person name="Zhang Y."/>
            <person name="Yu S."/>
            <person name="Liu X."/>
            <person name="Zhang Y."/>
            <person name="Hong G."/>
            <person name="Han B."/>
            <person name="Choisne N."/>
            <person name="Demange N."/>
            <person name="Orjeda G."/>
            <person name="Samain S."/>
            <person name="Cattolico L."/>
            <person name="Pelletier E."/>
            <person name="Couloux A."/>
            <person name="Segurens B."/>
            <person name="Wincker P."/>
            <person name="D'Hont A."/>
            <person name="Scarpelli C."/>
            <person name="Weissenbach J."/>
            <person name="Salanoubat M."/>
            <person name="Quetier F."/>
            <person name="Yu Y."/>
            <person name="Kim H.R."/>
            <person name="Rambo T."/>
            <person name="Currie J."/>
            <person name="Collura K."/>
            <person name="Luo M."/>
            <person name="Yang T."/>
            <person name="Ammiraju J.S.S."/>
            <person name="Engler F."/>
            <person name="Soderlund C."/>
            <person name="Wing R.A."/>
            <person name="Palmer L.E."/>
            <person name="de la Bastide M."/>
            <person name="Spiegel L."/>
            <person name="Nascimento L."/>
            <person name="Zutavern T."/>
            <person name="O'Shaughnessy A."/>
            <person name="Dike S."/>
            <person name="Dedhia N."/>
            <person name="Preston R."/>
            <person name="Balija V."/>
            <person name="McCombie W.R."/>
            <person name="Chow T."/>
            <person name="Chen H."/>
            <person name="Chung M."/>
            <person name="Chen C."/>
            <person name="Shaw J."/>
            <person name="Wu H."/>
            <person name="Hsiao K."/>
            <person name="Chao Y."/>
            <person name="Chu M."/>
            <person name="Cheng C."/>
            <person name="Hour A."/>
            <person name="Lee P."/>
            <person name="Lin S."/>
            <person name="Lin Y."/>
            <person name="Liou J."/>
            <person name="Liu S."/>
            <person name="Hsing Y."/>
            <person name="Raghuvanshi S."/>
            <person name="Mohanty A."/>
            <person name="Bharti A.K."/>
            <person name="Gaur A."/>
            <person name="Gupta V."/>
            <person name="Kumar D."/>
            <person name="Ravi V."/>
            <person name="Vij S."/>
            <person name="Kapur A."/>
            <person name="Khurana P."/>
            <person name="Khurana P."/>
            <person name="Khurana J.P."/>
            <person name="Tyagi A.K."/>
            <person name="Gaikwad K."/>
            <person name="Singh A."/>
            <person name="Dalal V."/>
            <person name="Srivastava S."/>
            <person name="Dixit A."/>
            <person name="Pal A.K."/>
            <person name="Ghazi I.A."/>
            <person name="Yadav M."/>
            <person name="Pandit A."/>
            <person name="Bhargava A."/>
            <person name="Sureshbabu K."/>
            <person name="Batra K."/>
            <person name="Sharma T.R."/>
            <person name="Mohapatra T."/>
            <person name="Singh N.K."/>
            <person name="Messing J."/>
            <person name="Nelson A.B."/>
            <person name="Fuks G."/>
            <person name="Kavchok S."/>
            <person name="Keizer G."/>
            <person name="Linton E."/>
            <person name="Llaca V."/>
            <person name="Song R."/>
            <person name="Tanyolac B."/>
            <person name="Young S."/>
            <person name="Ho-Il K."/>
            <person name="Hahn J.H."/>
            <person name="Sangsakoo G."/>
            <person name="Vanavichit A."/>
            <person name="de Mattos Luiz.A.T."/>
            <person name="Zimmer P.D."/>
            <person name="Malone G."/>
            <person name="Dellagostin O."/>
            <person name="de Oliveira A.C."/>
            <person name="Bevan M."/>
            <person name="Bancroft I."/>
            <person name="Minx P."/>
            <person name="Cordum H."/>
            <person name="Wilson R."/>
            <person name="Cheng Z."/>
            <person name="Jin W."/>
            <person name="Jiang J."/>
            <person name="Leong S.A."/>
            <person name="Iwama H."/>
            <person name="Gojobori T."/>
            <person name="Itoh T."/>
            <person name="Niimura Y."/>
            <person name="Fujii Y."/>
            <person name="Habara T."/>
            <person name="Sakai H."/>
            <person name="Sato Y."/>
            <person name="Wilson G."/>
            <person name="Kumar K."/>
            <person name="McCouch S."/>
            <person name="Juretic N."/>
            <person name="Hoen D."/>
            <person name="Wright S."/>
            <person name="Bruskiewich R."/>
            <person name="Bureau T."/>
            <person name="Miyao A."/>
            <person name="Hirochika H."/>
            <person name="Nishikawa T."/>
            <person name="Kadowaki K."/>
            <person name="Sugiura M."/>
            <person name="Burr B."/>
            <person name="Sasaki T."/>
        </authorList>
    </citation>
    <scope>NUCLEOTIDE SEQUENCE [LARGE SCALE GENOMIC DNA]</scope>
    <source>
        <strain evidence="2">cv. Nipponbare</strain>
    </source>
</reference>
<sequence length="48" mass="5523">MARGIGRYYSGEGDRPMMVVAGGKRRWRKAVPEGKIKENFVTAPWKRK</sequence>
<dbReference type="EMBL" id="AP008218">
    <property type="protein sequence ID" value="BAH95572.1"/>
    <property type="molecule type" value="Genomic_DNA"/>
</dbReference>
<dbReference type="KEGG" id="dosa:Os12g0222050"/>
<gene>
    <name evidence="1" type="ordered locus">Os12g0222050</name>
</gene>
<proteinExistence type="predicted"/>
<dbReference type="AlphaFoldDB" id="C7J9K4"/>
<dbReference type="Proteomes" id="UP000000763">
    <property type="component" value="Chromosome 12"/>
</dbReference>
<evidence type="ECO:0000313" key="2">
    <source>
        <dbReference type="Proteomes" id="UP000000763"/>
    </source>
</evidence>
<reference evidence="2" key="2">
    <citation type="journal article" date="2008" name="Nucleic Acids Res.">
        <title>The rice annotation project database (RAP-DB): 2008 update.</title>
        <authorList>
            <consortium name="The rice annotation project (RAP)"/>
        </authorList>
    </citation>
    <scope>GENOME REANNOTATION</scope>
    <source>
        <strain evidence="2">cv. Nipponbare</strain>
    </source>
</reference>
<name>C7J9K4_ORYSJ</name>
<evidence type="ECO:0000313" key="1">
    <source>
        <dbReference type="EMBL" id="BAH95572.1"/>
    </source>
</evidence>
<organism evidence="1 2">
    <name type="scientific">Oryza sativa subsp. japonica</name>
    <name type="common">Rice</name>
    <dbReference type="NCBI Taxonomy" id="39947"/>
    <lineage>
        <taxon>Eukaryota</taxon>
        <taxon>Viridiplantae</taxon>
        <taxon>Streptophyta</taxon>
        <taxon>Embryophyta</taxon>
        <taxon>Tracheophyta</taxon>
        <taxon>Spermatophyta</taxon>
        <taxon>Magnoliopsida</taxon>
        <taxon>Liliopsida</taxon>
        <taxon>Poales</taxon>
        <taxon>Poaceae</taxon>
        <taxon>BOP clade</taxon>
        <taxon>Oryzoideae</taxon>
        <taxon>Oryzeae</taxon>
        <taxon>Oryzinae</taxon>
        <taxon>Oryza</taxon>
        <taxon>Oryza sativa</taxon>
    </lineage>
</organism>